<keyword evidence="2" id="KW-1185">Reference proteome</keyword>
<protein>
    <submittedName>
        <fullName evidence="1">Uncharacterized protein</fullName>
    </submittedName>
</protein>
<comment type="caution">
    <text evidence="1">The sequence shown here is derived from an EMBL/GenBank/DDBJ whole genome shotgun (WGS) entry which is preliminary data.</text>
</comment>
<dbReference type="Proteomes" id="UP001201163">
    <property type="component" value="Unassembled WGS sequence"/>
</dbReference>
<proteinExistence type="predicted"/>
<gene>
    <name evidence="1" type="ORF">EDB92DRAFT_812948</name>
</gene>
<dbReference type="AlphaFoldDB" id="A0AAD4QCT8"/>
<evidence type="ECO:0000313" key="2">
    <source>
        <dbReference type="Proteomes" id="UP001201163"/>
    </source>
</evidence>
<name>A0AAD4QCT8_9AGAM</name>
<accession>A0AAD4QCT8</accession>
<evidence type="ECO:0000313" key="1">
    <source>
        <dbReference type="EMBL" id="KAH8989991.1"/>
    </source>
</evidence>
<dbReference type="EMBL" id="JAKELL010000033">
    <property type="protein sequence ID" value="KAH8989991.1"/>
    <property type="molecule type" value="Genomic_DNA"/>
</dbReference>
<reference evidence="1" key="1">
    <citation type="submission" date="2022-01" db="EMBL/GenBank/DDBJ databases">
        <title>Comparative genomics reveals a dynamic genome evolution in the ectomycorrhizal milk-cap (Lactarius) mushrooms.</title>
        <authorList>
            <consortium name="DOE Joint Genome Institute"/>
            <person name="Lebreton A."/>
            <person name="Tang N."/>
            <person name="Kuo A."/>
            <person name="LaButti K."/>
            <person name="Drula E."/>
            <person name="Barry K."/>
            <person name="Clum A."/>
            <person name="Lipzen A."/>
            <person name="Mousain D."/>
            <person name="Ng V."/>
            <person name="Wang R."/>
            <person name="Wang X."/>
            <person name="Dai Y."/>
            <person name="Henrissat B."/>
            <person name="Grigoriev I.V."/>
            <person name="Guerin-Laguette A."/>
            <person name="Yu F."/>
            <person name="Martin F.M."/>
        </authorList>
    </citation>
    <scope>NUCLEOTIDE SEQUENCE</scope>
    <source>
        <strain evidence="1">QP</strain>
    </source>
</reference>
<organism evidence="1 2">
    <name type="scientific">Lactarius akahatsu</name>
    <dbReference type="NCBI Taxonomy" id="416441"/>
    <lineage>
        <taxon>Eukaryota</taxon>
        <taxon>Fungi</taxon>
        <taxon>Dikarya</taxon>
        <taxon>Basidiomycota</taxon>
        <taxon>Agaricomycotina</taxon>
        <taxon>Agaricomycetes</taxon>
        <taxon>Russulales</taxon>
        <taxon>Russulaceae</taxon>
        <taxon>Lactarius</taxon>
    </lineage>
</organism>
<sequence length="166" mass="18419">MNLLRFDLKRDLRSGQGVKYLLFYLLSNRHRCPHSGYSRAWTFLPRSRGGRANGGSTNELLGTVPPFKFRTPGADAIPVIRELSSLPSRAGREETAAAALDVNLRRNSVPLSDGLSPKQRVQPLFTVFYDVLPMSIRFFVTVLQQMARADPMTVLLNPAAGGSMRS</sequence>